<dbReference type="EMBL" id="BMCG01000004">
    <property type="protein sequence ID" value="GGC13841.1"/>
    <property type="molecule type" value="Genomic_DNA"/>
</dbReference>
<evidence type="ECO:0000313" key="2">
    <source>
        <dbReference type="Proteomes" id="UP000620266"/>
    </source>
</evidence>
<gene>
    <name evidence="1" type="ORF">GCM10007205_23420</name>
</gene>
<organism evidence="1 2">
    <name type="scientific">Oxalicibacterium flavum</name>
    <dbReference type="NCBI Taxonomy" id="179467"/>
    <lineage>
        <taxon>Bacteria</taxon>
        <taxon>Pseudomonadati</taxon>
        <taxon>Pseudomonadota</taxon>
        <taxon>Betaproteobacteria</taxon>
        <taxon>Burkholderiales</taxon>
        <taxon>Oxalobacteraceae</taxon>
        <taxon>Oxalicibacterium</taxon>
    </lineage>
</organism>
<reference evidence="1" key="1">
    <citation type="journal article" date="2014" name="Int. J. Syst. Evol. Microbiol.">
        <title>Complete genome sequence of Corynebacterium casei LMG S-19264T (=DSM 44701T), isolated from a smear-ripened cheese.</title>
        <authorList>
            <consortium name="US DOE Joint Genome Institute (JGI-PGF)"/>
            <person name="Walter F."/>
            <person name="Albersmeier A."/>
            <person name="Kalinowski J."/>
            <person name="Ruckert C."/>
        </authorList>
    </citation>
    <scope>NUCLEOTIDE SEQUENCE</scope>
    <source>
        <strain evidence="1">CCM 7086</strain>
    </source>
</reference>
<evidence type="ECO:0000313" key="1">
    <source>
        <dbReference type="EMBL" id="GGC13841.1"/>
    </source>
</evidence>
<sequence length="209" mass="23961">MFRTLLSSLKNPATMTDENLEHEWVRVKEKVLTTCADTHRQTYNVAYDRASNILTTLVNRHRHLILDAECIQPFYKFIQKRIGSQISTNVEHTSAPLLYGLTLAAYTGGSTSTSGSNFLSNPDFVMESIDYLIQQDDAMGYFLKGLVLKYGLQLFLRPNLQAAKQYLLKAQAMGVGSTKIELQQFFTHEYRLSHVDNVHMDVNNYEKWQ</sequence>
<keyword evidence="2" id="KW-1185">Reference proteome</keyword>
<reference evidence="1" key="2">
    <citation type="submission" date="2020-09" db="EMBL/GenBank/DDBJ databases">
        <authorList>
            <person name="Sun Q."/>
            <person name="Sedlacek I."/>
        </authorList>
    </citation>
    <scope>NUCLEOTIDE SEQUENCE</scope>
    <source>
        <strain evidence="1">CCM 7086</strain>
    </source>
</reference>
<name>A0A8J2ULL5_9BURK</name>
<proteinExistence type="predicted"/>
<dbReference type="AlphaFoldDB" id="A0A8J2ULL5"/>
<comment type="caution">
    <text evidence="1">The sequence shown here is derived from an EMBL/GenBank/DDBJ whole genome shotgun (WGS) entry which is preliminary data.</text>
</comment>
<dbReference type="RefSeq" id="WP_188396423.1">
    <property type="nucleotide sequence ID" value="NZ_BMCG01000004.1"/>
</dbReference>
<protein>
    <submittedName>
        <fullName evidence="1">Uncharacterized protein</fullName>
    </submittedName>
</protein>
<dbReference type="Proteomes" id="UP000620266">
    <property type="component" value="Unassembled WGS sequence"/>
</dbReference>
<accession>A0A8J2ULL5</accession>